<evidence type="ECO:0000256" key="8">
    <source>
        <dbReference type="ARBA" id="ARBA00023186"/>
    </source>
</evidence>
<keyword evidence="2" id="KW-0813">Transport</keyword>
<evidence type="ECO:0000256" key="1">
    <source>
        <dbReference type="ARBA" id="ARBA00004651"/>
    </source>
</evidence>
<organism evidence="11">
    <name type="scientific">marine sediment metagenome</name>
    <dbReference type="NCBI Taxonomy" id="412755"/>
    <lineage>
        <taxon>unclassified sequences</taxon>
        <taxon>metagenomes</taxon>
        <taxon>ecological metagenomes</taxon>
    </lineage>
</organism>
<keyword evidence="3" id="KW-1003">Cell membrane</keyword>
<dbReference type="PANTHER" id="PTHR12428:SF65">
    <property type="entry name" value="CYTOCHROME C OXIDASE ASSEMBLY PROTEIN COX18, MITOCHONDRIAL"/>
    <property type="match status" value="1"/>
</dbReference>
<dbReference type="PANTHER" id="PTHR12428">
    <property type="entry name" value="OXA1"/>
    <property type="match status" value="1"/>
</dbReference>
<comment type="subcellular location">
    <subcellularLocation>
        <location evidence="1">Cell membrane</location>
        <topology evidence="1">Multi-pass membrane protein</topology>
    </subcellularLocation>
</comment>
<evidence type="ECO:0000256" key="6">
    <source>
        <dbReference type="ARBA" id="ARBA00022989"/>
    </source>
</evidence>
<dbReference type="CDD" id="cd20070">
    <property type="entry name" value="5TM_YidC_Alb3"/>
    <property type="match status" value="1"/>
</dbReference>
<dbReference type="GO" id="GO:0015031">
    <property type="term" value="P:protein transport"/>
    <property type="evidence" value="ECO:0007669"/>
    <property type="project" value="UniProtKB-KW"/>
</dbReference>
<reference evidence="11" key="1">
    <citation type="journal article" date="2014" name="Front. Microbiol.">
        <title>High frequency of phylogenetically diverse reductive dehalogenase-homologous genes in deep subseafloor sedimentary metagenomes.</title>
        <authorList>
            <person name="Kawai M."/>
            <person name="Futagami T."/>
            <person name="Toyoda A."/>
            <person name="Takaki Y."/>
            <person name="Nishi S."/>
            <person name="Hori S."/>
            <person name="Arai W."/>
            <person name="Tsubouchi T."/>
            <person name="Morono Y."/>
            <person name="Uchiyama I."/>
            <person name="Ito T."/>
            <person name="Fujiyama A."/>
            <person name="Inagaki F."/>
            <person name="Takami H."/>
        </authorList>
    </citation>
    <scope>NUCLEOTIDE SEQUENCE</scope>
    <source>
        <strain evidence="11">Expedition CK06-06</strain>
    </source>
</reference>
<evidence type="ECO:0000256" key="5">
    <source>
        <dbReference type="ARBA" id="ARBA00022927"/>
    </source>
</evidence>
<keyword evidence="4 9" id="KW-0812">Transmembrane</keyword>
<evidence type="ECO:0000256" key="2">
    <source>
        <dbReference type="ARBA" id="ARBA00022448"/>
    </source>
</evidence>
<dbReference type="InterPro" id="IPR001708">
    <property type="entry name" value="YidC/ALB3/OXA1/COX18"/>
</dbReference>
<dbReference type="EMBL" id="BARU01041821">
    <property type="protein sequence ID" value="GAH78287.1"/>
    <property type="molecule type" value="Genomic_DNA"/>
</dbReference>
<gene>
    <name evidence="11" type="ORF">S03H2_64392</name>
</gene>
<feature type="domain" description="Membrane insertase YidC/Oxa/ALB C-terminal" evidence="10">
    <location>
        <begin position="1"/>
        <end position="88"/>
    </location>
</feature>
<protein>
    <recommendedName>
        <fullName evidence="10">Membrane insertase YidC/Oxa/ALB C-terminal domain-containing protein</fullName>
    </recommendedName>
</protein>
<dbReference type="GO" id="GO:0032977">
    <property type="term" value="F:membrane insertase activity"/>
    <property type="evidence" value="ECO:0007669"/>
    <property type="project" value="InterPro"/>
</dbReference>
<dbReference type="NCBIfam" id="TIGR03592">
    <property type="entry name" value="yidC_oxa1_cterm"/>
    <property type="match status" value="1"/>
</dbReference>
<feature type="transmembrane region" description="Helical" evidence="9">
    <location>
        <begin position="63"/>
        <end position="86"/>
    </location>
</feature>
<sequence>MGVAIILLTIFIRVLLYPLTANSLKAQKKISQLQPKIKEVQKKYKDPKEKTEKLLELYKKEKISPFAGLLPLLLQLPILIALYKVFWRIKEIDSS</sequence>
<keyword evidence="7 9" id="KW-0472">Membrane</keyword>
<proteinExistence type="predicted"/>
<keyword evidence="8" id="KW-0143">Chaperone</keyword>
<dbReference type="AlphaFoldDB" id="X1I9B2"/>
<evidence type="ECO:0000256" key="9">
    <source>
        <dbReference type="SAM" id="Phobius"/>
    </source>
</evidence>
<dbReference type="GO" id="GO:0005886">
    <property type="term" value="C:plasma membrane"/>
    <property type="evidence" value="ECO:0007669"/>
    <property type="project" value="UniProtKB-SubCell"/>
</dbReference>
<evidence type="ECO:0000313" key="11">
    <source>
        <dbReference type="EMBL" id="GAH78287.1"/>
    </source>
</evidence>
<dbReference type="GO" id="GO:0051205">
    <property type="term" value="P:protein insertion into membrane"/>
    <property type="evidence" value="ECO:0007669"/>
    <property type="project" value="TreeGrafter"/>
</dbReference>
<feature type="non-terminal residue" evidence="11">
    <location>
        <position position="95"/>
    </location>
</feature>
<comment type="caution">
    <text evidence="11">The sequence shown here is derived from an EMBL/GenBank/DDBJ whole genome shotgun (WGS) entry which is preliminary data.</text>
</comment>
<accession>X1I9B2</accession>
<dbReference type="InterPro" id="IPR047196">
    <property type="entry name" value="YidC_ALB_C"/>
</dbReference>
<dbReference type="Pfam" id="PF02096">
    <property type="entry name" value="60KD_IMP"/>
    <property type="match status" value="1"/>
</dbReference>
<evidence type="ECO:0000256" key="7">
    <source>
        <dbReference type="ARBA" id="ARBA00023136"/>
    </source>
</evidence>
<evidence type="ECO:0000259" key="10">
    <source>
        <dbReference type="Pfam" id="PF02096"/>
    </source>
</evidence>
<name>X1I9B2_9ZZZZ</name>
<keyword evidence="6 9" id="KW-1133">Transmembrane helix</keyword>
<keyword evidence="5" id="KW-0653">Protein transport</keyword>
<dbReference type="InterPro" id="IPR028055">
    <property type="entry name" value="YidC/Oxa/ALB_C"/>
</dbReference>
<evidence type="ECO:0000256" key="4">
    <source>
        <dbReference type="ARBA" id="ARBA00022692"/>
    </source>
</evidence>
<evidence type="ECO:0000256" key="3">
    <source>
        <dbReference type="ARBA" id="ARBA00022475"/>
    </source>
</evidence>